<dbReference type="PANTHER" id="PTHR30146">
    <property type="entry name" value="LACI-RELATED TRANSCRIPTIONAL REPRESSOR"/>
    <property type="match status" value="1"/>
</dbReference>
<evidence type="ECO:0000313" key="7">
    <source>
        <dbReference type="Proteomes" id="UP001057291"/>
    </source>
</evidence>
<keyword evidence="2" id="KW-0805">Transcription regulation</keyword>
<keyword evidence="7" id="KW-1185">Reference proteome</keyword>
<evidence type="ECO:0000256" key="1">
    <source>
        <dbReference type="ARBA" id="ARBA00022491"/>
    </source>
</evidence>
<dbReference type="SUPFAM" id="SSF53822">
    <property type="entry name" value="Periplasmic binding protein-like I"/>
    <property type="match status" value="1"/>
</dbReference>
<dbReference type="SMART" id="SM00354">
    <property type="entry name" value="HTH_LACI"/>
    <property type="match status" value="1"/>
</dbReference>
<dbReference type="GO" id="GO:0000976">
    <property type="term" value="F:transcription cis-regulatory region binding"/>
    <property type="evidence" value="ECO:0007669"/>
    <property type="project" value="TreeGrafter"/>
</dbReference>
<dbReference type="PANTHER" id="PTHR30146:SF148">
    <property type="entry name" value="HTH-TYPE TRANSCRIPTIONAL REPRESSOR PURR-RELATED"/>
    <property type="match status" value="1"/>
</dbReference>
<dbReference type="Gene3D" id="3.40.50.2300">
    <property type="match status" value="2"/>
</dbReference>
<dbReference type="PROSITE" id="PS00356">
    <property type="entry name" value="HTH_LACI_1"/>
    <property type="match status" value="1"/>
</dbReference>
<dbReference type="InterPro" id="IPR001761">
    <property type="entry name" value="Peripla_BP/Lac1_sug-bd_dom"/>
</dbReference>
<dbReference type="InterPro" id="IPR000843">
    <property type="entry name" value="HTH_LacI"/>
</dbReference>
<dbReference type="GO" id="GO:0003700">
    <property type="term" value="F:DNA-binding transcription factor activity"/>
    <property type="evidence" value="ECO:0007669"/>
    <property type="project" value="TreeGrafter"/>
</dbReference>
<feature type="domain" description="HTH lacI-type" evidence="5">
    <location>
        <begin position="2"/>
        <end position="55"/>
    </location>
</feature>
<gene>
    <name evidence="6" type="ORF">DNHGIG_35200</name>
</gene>
<protein>
    <submittedName>
        <fullName evidence="6">LacI family transcriptional regulator</fullName>
    </submittedName>
</protein>
<dbReference type="CDD" id="cd01392">
    <property type="entry name" value="HTH_LacI"/>
    <property type="match status" value="1"/>
</dbReference>
<dbReference type="RefSeq" id="WP_282200897.1">
    <property type="nucleotide sequence ID" value="NZ_BOQE01000001.1"/>
</dbReference>
<accession>A0AAV4LJQ1</accession>
<organism evidence="6 7">
    <name type="scientific">Collibacillus ludicampi</name>
    <dbReference type="NCBI Taxonomy" id="2771369"/>
    <lineage>
        <taxon>Bacteria</taxon>
        <taxon>Bacillati</taxon>
        <taxon>Bacillota</taxon>
        <taxon>Bacilli</taxon>
        <taxon>Bacillales</taxon>
        <taxon>Alicyclobacillaceae</taxon>
        <taxon>Collibacillus</taxon>
    </lineage>
</organism>
<dbReference type="AlphaFoldDB" id="A0AAV4LJQ1"/>
<proteinExistence type="predicted"/>
<dbReference type="SUPFAM" id="SSF47413">
    <property type="entry name" value="lambda repressor-like DNA-binding domains"/>
    <property type="match status" value="1"/>
</dbReference>
<dbReference type="InterPro" id="IPR028082">
    <property type="entry name" value="Peripla_BP_I"/>
</dbReference>
<reference evidence="6" key="1">
    <citation type="journal article" date="2023" name="Int. J. Syst. Evol. Microbiol.">
        <title>Collibacillus ludicampi gen. nov., sp. nov., a new soil bacterium of the family Alicyclobacillaceae.</title>
        <authorList>
            <person name="Jojima T."/>
            <person name="Ioku Y."/>
            <person name="Fukuta Y."/>
            <person name="Shirasaka N."/>
            <person name="Matsumura Y."/>
            <person name="Mori M."/>
        </authorList>
    </citation>
    <scope>NUCLEOTIDE SEQUENCE</scope>
    <source>
        <strain evidence="6">TP075</strain>
    </source>
</reference>
<evidence type="ECO:0000256" key="3">
    <source>
        <dbReference type="ARBA" id="ARBA00023125"/>
    </source>
</evidence>
<keyword evidence="3" id="KW-0238">DNA-binding</keyword>
<dbReference type="Gene3D" id="1.10.260.40">
    <property type="entry name" value="lambda repressor-like DNA-binding domains"/>
    <property type="match status" value="1"/>
</dbReference>
<evidence type="ECO:0000256" key="2">
    <source>
        <dbReference type="ARBA" id="ARBA00023015"/>
    </source>
</evidence>
<dbReference type="CDD" id="cd06267">
    <property type="entry name" value="PBP1_LacI_sugar_binding-like"/>
    <property type="match status" value="1"/>
</dbReference>
<evidence type="ECO:0000256" key="4">
    <source>
        <dbReference type="ARBA" id="ARBA00023163"/>
    </source>
</evidence>
<evidence type="ECO:0000259" key="5">
    <source>
        <dbReference type="PROSITE" id="PS50932"/>
    </source>
</evidence>
<dbReference type="Proteomes" id="UP001057291">
    <property type="component" value="Unassembled WGS sequence"/>
</dbReference>
<comment type="caution">
    <text evidence="6">The sequence shown here is derived from an EMBL/GenBank/DDBJ whole genome shotgun (WGS) entry which is preliminary data.</text>
</comment>
<dbReference type="EMBL" id="BOQE01000001">
    <property type="protein sequence ID" value="GIM47971.1"/>
    <property type="molecule type" value="Genomic_DNA"/>
</dbReference>
<dbReference type="InterPro" id="IPR010982">
    <property type="entry name" value="Lambda_DNA-bd_dom_sf"/>
</dbReference>
<dbReference type="Pfam" id="PF00532">
    <property type="entry name" value="Peripla_BP_1"/>
    <property type="match status" value="1"/>
</dbReference>
<keyword evidence="1" id="KW-0678">Repressor</keyword>
<dbReference type="PROSITE" id="PS50932">
    <property type="entry name" value="HTH_LACI_2"/>
    <property type="match status" value="1"/>
</dbReference>
<name>A0AAV4LJQ1_9BACL</name>
<dbReference type="Pfam" id="PF00356">
    <property type="entry name" value="LacI"/>
    <property type="match status" value="1"/>
</dbReference>
<evidence type="ECO:0000313" key="6">
    <source>
        <dbReference type="EMBL" id="GIM47971.1"/>
    </source>
</evidence>
<sequence>MSTIKDVAKLAKVSVGTVSRYINGYKIKDENRIKIEEAINQLDFKLNPIARGLRTNKTFTIGVLIPRISDIFCTQVIEGIEEVLNPLNYSIIVCSANDNFEQQAEKMKYLQNKCVDGIIVMPVTSTELYGKEVVESGIPVVLIDRLVKDCELDAVISDNVNGAYSAVEMIIKKGHRKIGIIAGPQDIYTAKERLTGYLRALNDYHIEVNENYIEYSQYTKNGGIDAFNRLMSLEDRPTAIFTTNYPITVNSMKVMMEKGLRMGEDISLCGYDQTELFQMFNPPVSVVVQPTREIGIHAAEILLKRINGDYSRFPYIQRLKTHLISTDSVKTLF</sequence>
<keyword evidence="4" id="KW-0804">Transcription</keyword>